<comment type="caution">
    <text evidence="1">The sequence shown here is derived from an EMBL/GenBank/DDBJ whole genome shotgun (WGS) entry which is preliminary data.</text>
</comment>
<dbReference type="RefSeq" id="WP_173195903.1">
    <property type="nucleotide sequence ID" value="NZ_JABFCX010000002.1"/>
</dbReference>
<reference evidence="1 2" key="1">
    <citation type="submission" date="2020-05" db="EMBL/GenBank/DDBJ databases">
        <title>Parvularcula mediterraneae sp. nov., isolated from polypropylene straw from shallow seawater of the seashore of Laganas in Zakynthos island, Greece.</title>
        <authorList>
            <person name="Szabo I."/>
            <person name="Al-Omari J."/>
            <person name="Rado J."/>
            <person name="Szerdahelyi G.S."/>
        </authorList>
    </citation>
    <scope>NUCLEOTIDE SEQUENCE [LARGE SCALE GENOMIC DNA]</scope>
    <source>
        <strain evidence="1 2">ZS-1/3</strain>
    </source>
</reference>
<name>A0A7Y3W467_9PROT</name>
<dbReference type="EMBL" id="JABFCX010000002">
    <property type="protein sequence ID" value="NNU14886.1"/>
    <property type="molecule type" value="Genomic_DNA"/>
</dbReference>
<protein>
    <submittedName>
        <fullName evidence="1">Uncharacterized protein</fullName>
    </submittedName>
</protein>
<evidence type="ECO:0000313" key="2">
    <source>
        <dbReference type="Proteomes" id="UP000536835"/>
    </source>
</evidence>
<dbReference type="AlphaFoldDB" id="A0A7Y3W467"/>
<sequence>MREELEELCVLINDPTSLLGAVYANDPEMQRQAQRFLCQEGLEPTLCDEARTIN</sequence>
<accession>A0A7Y3W467</accession>
<organism evidence="1 2">
    <name type="scientific">Parvularcula mediterranea</name>
    <dbReference type="NCBI Taxonomy" id="2732508"/>
    <lineage>
        <taxon>Bacteria</taxon>
        <taxon>Pseudomonadati</taxon>
        <taxon>Pseudomonadota</taxon>
        <taxon>Alphaproteobacteria</taxon>
        <taxon>Parvularculales</taxon>
        <taxon>Parvularculaceae</taxon>
        <taxon>Parvularcula</taxon>
    </lineage>
</organism>
<proteinExistence type="predicted"/>
<evidence type="ECO:0000313" key="1">
    <source>
        <dbReference type="EMBL" id="NNU14886.1"/>
    </source>
</evidence>
<keyword evidence="2" id="KW-1185">Reference proteome</keyword>
<dbReference type="Proteomes" id="UP000536835">
    <property type="component" value="Unassembled WGS sequence"/>
</dbReference>
<gene>
    <name evidence="1" type="ORF">HK107_00935</name>
</gene>